<dbReference type="PANTHER" id="PTHR22752">
    <property type="entry name" value="G PROTEIN-COUPLED RECEPTOR"/>
    <property type="match status" value="1"/>
</dbReference>
<evidence type="ECO:0000256" key="9">
    <source>
        <dbReference type="SAM" id="MobiDB-lite"/>
    </source>
</evidence>
<feature type="transmembrane region" description="Helical" evidence="10">
    <location>
        <begin position="363"/>
        <end position="385"/>
    </location>
</feature>
<feature type="transmembrane region" description="Helical" evidence="10">
    <location>
        <begin position="300"/>
        <end position="325"/>
    </location>
</feature>
<accession>A0ABQ9D9B9</accession>
<feature type="transmembrane region" description="Helical" evidence="10">
    <location>
        <begin position="1013"/>
        <end position="1032"/>
    </location>
</feature>
<keyword evidence="3 10" id="KW-0812">Transmembrane</keyword>
<dbReference type="PROSITE" id="PS50262">
    <property type="entry name" value="G_PROTEIN_RECEP_F1_2"/>
    <property type="match status" value="1"/>
</dbReference>
<dbReference type="EMBL" id="WHWB01033784">
    <property type="protein sequence ID" value="KAJ7417057.1"/>
    <property type="molecule type" value="Genomic_DNA"/>
</dbReference>
<keyword evidence="13" id="KW-1185">Reference proteome</keyword>
<dbReference type="SUPFAM" id="SSF81321">
    <property type="entry name" value="Family A G protein-coupled receptor-like"/>
    <property type="match status" value="1"/>
</dbReference>
<evidence type="ECO:0000256" key="1">
    <source>
        <dbReference type="ARBA" id="ARBA00004651"/>
    </source>
</evidence>
<keyword evidence="5" id="KW-0297">G-protein coupled receptor</keyword>
<dbReference type="Gene3D" id="1.20.1070.10">
    <property type="entry name" value="Rhodopsin 7-helix transmembrane proteins"/>
    <property type="match status" value="1"/>
</dbReference>
<reference evidence="12" key="1">
    <citation type="submission" date="2019-10" db="EMBL/GenBank/DDBJ databases">
        <authorList>
            <person name="Soares A.E.R."/>
            <person name="Aleixo A."/>
            <person name="Schneider P."/>
            <person name="Miyaki C.Y."/>
            <person name="Schneider M.P."/>
            <person name="Mello C."/>
            <person name="Vasconcelos A.T.R."/>
        </authorList>
    </citation>
    <scope>NUCLEOTIDE SEQUENCE</scope>
    <source>
        <tissue evidence="12">Muscle</tissue>
    </source>
</reference>
<keyword evidence="2" id="KW-1003">Cell membrane</keyword>
<sequence>MGYDKSWMLRNESDHAPYQAVTRALEMRNASAGPMVWQGGNGSGAGAAESEERGEERSYRHFTTTVQVLIFVGSLLDTVLILPIHPNIDALIENGDIARNIMYSWCKINGVILSSSTLVDGTLIRWYLHFDYTAQYVSGINKGEKQHLWSQGWKGNTMVLWSTCRTSLLKSVTKRFIRNLACSGICASLVCVPFDIALSASPHCCWWIYTMLFCRIAKFLHKVFCSVTILSFPAIALDRYYSVLYPLERKISDAKSRDLVIYIWAHAIVASIPVFAVTNVSDIYAMSTCSESWSYSLGHLIYVIIYNITTVIAPVAVVFLFMILIRRALSASQKKKVIIAALRTPQNTVSIPYASQREAELHVMLLSMVMIFIFCSIPYVTLVIYRTILNISDTSVFLLLTAIWLPKVSLLANPLLFLTVNKSVRKCLVGTIVQLHRRFSRRNIVSSGGVADDNLEPNVHSGSQLLEMFHIGQQQIFKPMEDEENETKSIGSGDLQQKEIPTTSLEIGQTLVHRFIPQTTADSAGQVAPAMPTEADIGNDKYSMQFGFGPFELPPQWLSENRNSKKRLLPPLGNTPEELIQTKQPKCKAERKVSRNNKNFYKAKDTQINTCVKPEKDLFYKDPTYILIVLSKNWIGDDAGQILTPINKYVITEVLLSFLTGLALSGGCSSNSDSGDDSSETQTLKFCEVSQGKPSNANSDPLYAKENGVCTSVFHTQMNPEDYDCHKTQKSKDLNGIAVITAHNRNDYNLETFLPQASDYPSELETELEKAAEKTYSKNKSNQDFIKKNIELAKDSGNQFVMLEGERKRLIELLKDTEDGIELQGLEGNVSGWLAPGEGYTPEPTEFHLLNEIDTKLQVLLSDEDFSANSSSCSKPPSQIYQESLVYANRSLEAVPGEKVLRDNKEKREQQNRLKEIDHQLESLERNLHARLLPSKVKEQIILSVITWHIQDNQGIKPSQHEFRKDSSCLTNLISFYDQVTCLMDEGKAVEIVYLDLSKAFDTISHNILLEKLAAMAWIGALSAGFGIGWVARPREGWGMYYIQLVSGQ</sequence>
<dbReference type="CDD" id="cd15006">
    <property type="entry name" value="7tmA_GPR176"/>
    <property type="match status" value="1"/>
</dbReference>
<evidence type="ECO:0000256" key="5">
    <source>
        <dbReference type="ARBA" id="ARBA00023040"/>
    </source>
</evidence>
<dbReference type="InterPro" id="IPR026246">
    <property type="entry name" value="Fsip1"/>
</dbReference>
<feature type="transmembrane region" description="Helical" evidence="10">
    <location>
        <begin position="219"/>
        <end position="238"/>
    </location>
</feature>
<evidence type="ECO:0000259" key="11">
    <source>
        <dbReference type="PROSITE" id="PS50262"/>
    </source>
</evidence>
<dbReference type="InterPro" id="IPR043523">
    <property type="entry name" value="GPCR_176_Rhodpsn_7TM"/>
</dbReference>
<evidence type="ECO:0000313" key="13">
    <source>
        <dbReference type="Proteomes" id="UP001145742"/>
    </source>
</evidence>
<organism evidence="12 13">
    <name type="scientific">Willisornis vidua</name>
    <name type="common">Xingu scale-backed antbird</name>
    <dbReference type="NCBI Taxonomy" id="1566151"/>
    <lineage>
        <taxon>Eukaryota</taxon>
        <taxon>Metazoa</taxon>
        <taxon>Chordata</taxon>
        <taxon>Craniata</taxon>
        <taxon>Vertebrata</taxon>
        <taxon>Euteleostomi</taxon>
        <taxon>Archelosauria</taxon>
        <taxon>Archosauria</taxon>
        <taxon>Dinosauria</taxon>
        <taxon>Saurischia</taxon>
        <taxon>Theropoda</taxon>
        <taxon>Coelurosauria</taxon>
        <taxon>Aves</taxon>
        <taxon>Neognathae</taxon>
        <taxon>Neoaves</taxon>
        <taxon>Telluraves</taxon>
        <taxon>Australaves</taxon>
        <taxon>Passeriformes</taxon>
        <taxon>Thamnophilidae</taxon>
        <taxon>Willisornis</taxon>
    </lineage>
</organism>
<feature type="transmembrane region" description="Helical" evidence="10">
    <location>
        <begin position="397"/>
        <end position="418"/>
    </location>
</feature>
<keyword evidence="8" id="KW-0807">Transducer</keyword>
<name>A0ABQ9D9B9_9PASS</name>
<comment type="subcellular location">
    <subcellularLocation>
        <location evidence="1">Cell membrane</location>
        <topology evidence="1">Multi-pass membrane protein</topology>
    </subcellularLocation>
</comment>
<dbReference type="PRINTS" id="PR02075">
    <property type="entry name" value="FIBSHEATHIP1"/>
</dbReference>
<evidence type="ECO:0000256" key="4">
    <source>
        <dbReference type="ARBA" id="ARBA00022989"/>
    </source>
</evidence>
<feature type="transmembrane region" description="Helical" evidence="10">
    <location>
        <begin position="259"/>
        <end position="280"/>
    </location>
</feature>
<keyword evidence="6 10" id="KW-0472">Membrane</keyword>
<keyword evidence="7" id="KW-0675">Receptor</keyword>
<evidence type="ECO:0000313" key="12">
    <source>
        <dbReference type="EMBL" id="KAJ7417057.1"/>
    </source>
</evidence>
<dbReference type="Proteomes" id="UP001145742">
    <property type="component" value="Unassembled WGS sequence"/>
</dbReference>
<dbReference type="InterPro" id="IPR000276">
    <property type="entry name" value="GPCR_Rhodpsn"/>
</dbReference>
<dbReference type="InterPro" id="IPR017452">
    <property type="entry name" value="GPCR_Rhodpsn_7TM"/>
</dbReference>
<feature type="domain" description="G-protein coupled receptors family 1 profile" evidence="11">
    <location>
        <begin position="155"/>
        <end position="417"/>
    </location>
</feature>
<dbReference type="PANTHER" id="PTHR22752:SF1">
    <property type="entry name" value="G-PROTEIN COUPLED RECEPTOR 176"/>
    <property type="match status" value="1"/>
</dbReference>
<evidence type="ECO:0000256" key="3">
    <source>
        <dbReference type="ARBA" id="ARBA00022692"/>
    </source>
</evidence>
<keyword evidence="4 10" id="KW-1133">Transmembrane helix</keyword>
<evidence type="ECO:0000256" key="7">
    <source>
        <dbReference type="ARBA" id="ARBA00023170"/>
    </source>
</evidence>
<dbReference type="Pfam" id="PF15554">
    <property type="entry name" value="FSIP1"/>
    <property type="match status" value="1"/>
</dbReference>
<protein>
    <recommendedName>
        <fullName evidence="11">G-protein coupled receptors family 1 profile domain-containing protein</fullName>
    </recommendedName>
</protein>
<proteinExistence type="predicted"/>
<gene>
    <name evidence="12" type="ORF">WISP_66697</name>
</gene>
<evidence type="ECO:0000256" key="8">
    <source>
        <dbReference type="ARBA" id="ARBA00023224"/>
    </source>
</evidence>
<evidence type="ECO:0000256" key="2">
    <source>
        <dbReference type="ARBA" id="ARBA00022475"/>
    </source>
</evidence>
<comment type="caution">
    <text evidence="12">The sequence shown here is derived from an EMBL/GenBank/DDBJ whole genome shotgun (WGS) entry which is preliminary data.</text>
</comment>
<evidence type="ECO:0000256" key="10">
    <source>
        <dbReference type="SAM" id="Phobius"/>
    </source>
</evidence>
<dbReference type="Pfam" id="PF00001">
    <property type="entry name" value="7tm_1"/>
    <property type="match status" value="1"/>
</dbReference>
<feature type="region of interest" description="Disordered" evidence="9">
    <location>
        <begin position="35"/>
        <end position="58"/>
    </location>
</feature>
<evidence type="ECO:0000256" key="6">
    <source>
        <dbReference type="ARBA" id="ARBA00023136"/>
    </source>
</evidence>